<keyword evidence="3" id="KW-1185">Reference proteome</keyword>
<evidence type="ECO:0000256" key="1">
    <source>
        <dbReference type="SAM" id="SignalP"/>
    </source>
</evidence>
<gene>
    <name evidence="2" type="ORF">C8D91_2704</name>
</gene>
<organism evidence="2 3">
    <name type="scientific">Marinicella litoralis</name>
    <dbReference type="NCBI Taxonomy" id="644220"/>
    <lineage>
        <taxon>Bacteria</taxon>
        <taxon>Pseudomonadati</taxon>
        <taxon>Pseudomonadota</taxon>
        <taxon>Gammaproteobacteria</taxon>
        <taxon>Lysobacterales</taxon>
        <taxon>Marinicellaceae</taxon>
        <taxon>Marinicella</taxon>
    </lineage>
</organism>
<dbReference type="OrthoDB" id="6195245at2"/>
<dbReference type="RefSeq" id="WP_099020016.1">
    <property type="nucleotide sequence ID" value="NZ_NIHB01000005.1"/>
</dbReference>
<dbReference type="Proteomes" id="UP000295724">
    <property type="component" value="Unassembled WGS sequence"/>
</dbReference>
<protein>
    <submittedName>
        <fullName evidence="2">Uncharacterized protein</fullName>
    </submittedName>
</protein>
<keyword evidence="1" id="KW-0732">Signal</keyword>
<feature type="chain" id="PRO_5020824004" evidence="1">
    <location>
        <begin position="19"/>
        <end position="409"/>
    </location>
</feature>
<evidence type="ECO:0000313" key="3">
    <source>
        <dbReference type="Proteomes" id="UP000295724"/>
    </source>
</evidence>
<dbReference type="AlphaFoldDB" id="A0A4R6XL82"/>
<accession>A0A4R6XL82</accession>
<dbReference type="EMBL" id="SNZB01000007">
    <property type="protein sequence ID" value="TDR16798.1"/>
    <property type="molecule type" value="Genomic_DNA"/>
</dbReference>
<sequence length="409" mass="46330">MKKLIQLGLLSTAFSIWAANPEPVIYGTATETNGKQVTGTIRWGDQEAFLSDVYNGNKIATIGVEHLTDDEKEALEDHQPGPQARIGGLQVTFKSFFGKEIKRPYFNLPFGSIAKLTIDESKDLYQATLHDGTVIKSHNDTNDLSDEVYFLTPEGDTIEYDLDELSSIEFSKAPDDAKRFDQAIYGTITSDLGTLKGRVMWDKDERMVSEKLDGHENGQEYNLKFSEIRSIERKGNKSKVELLDGTVLMLGDTNDVDNGNRGIWLDNPNHGRIEIRWAQFQKLTIQEVDVEWMDFDDYQAIQSPLKGLITLKDESTVVAETMAFDLNQQSPFEMLDSDVDESNRHIPFKNIKKLTRVNDSGVELTLHDDTKIFAYGNRSVSRDNNGVMVKTSDQHQWIRWADIESIAFN</sequence>
<name>A0A4R6XL82_9GAMM</name>
<proteinExistence type="predicted"/>
<feature type="signal peptide" evidence="1">
    <location>
        <begin position="1"/>
        <end position="18"/>
    </location>
</feature>
<reference evidence="2 3" key="1">
    <citation type="submission" date="2019-03" db="EMBL/GenBank/DDBJ databases">
        <title>Genomic Encyclopedia of Type Strains, Phase IV (KMG-IV): sequencing the most valuable type-strain genomes for metagenomic binning, comparative biology and taxonomic classification.</title>
        <authorList>
            <person name="Goeker M."/>
        </authorList>
    </citation>
    <scope>NUCLEOTIDE SEQUENCE [LARGE SCALE GENOMIC DNA]</scope>
    <source>
        <strain evidence="2 3">DSM 25488</strain>
    </source>
</reference>
<comment type="caution">
    <text evidence="2">The sequence shown here is derived from an EMBL/GenBank/DDBJ whole genome shotgun (WGS) entry which is preliminary data.</text>
</comment>
<evidence type="ECO:0000313" key="2">
    <source>
        <dbReference type="EMBL" id="TDR16798.1"/>
    </source>
</evidence>